<dbReference type="EMBL" id="JACHHF010000008">
    <property type="protein sequence ID" value="MBB5176519.1"/>
    <property type="molecule type" value="Genomic_DNA"/>
</dbReference>
<gene>
    <name evidence="2" type="ORF">HNQ45_001407</name>
</gene>
<keyword evidence="3" id="KW-1185">Reference proteome</keyword>
<organism evidence="2 3">
    <name type="scientific">Nosocomiicoccus ampullae</name>
    <dbReference type="NCBI Taxonomy" id="489910"/>
    <lineage>
        <taxon>Bacteria</taxon>
        <taxon>Bacillati</taxon>
        <taxon>Bacillota</taxon>
        <taxon>Bacilli</taxon>
        <taxon>Bacillales</taxon>
        <taxon>Staphylococcaceae</taxon>
        <taxon>Nosocomiicoccus</taxon>
    </lineage>
</organism>
<dbReference type="PANTHER" id="PTHR33990">
    <property type="entry name" value="PROTEIN YJDN-RELATED"/>
    <property type="match status" value="1"/>
</dbReference>
<dbReference type="RefSeq" id="WP_183675142.1">
    <property type="nucleotide sequence ID" value="NZ_CBCRYX010000009.1"/>
</dbReference>
<dbReference type="InterPro" id="IPR029068">
    <property type="entry name" value="Glyas_Bleomycin-R_OHBP_Dase"/>
</dbReference>
<sequence length="129" mass="14989">MKSMTPFLMFDGRAEEAILFYRSVFKDFEVVFINYFETGDMKGKVMQSLVNIHENNIIINDASITHDFSFTPSMNFFIECESEQEQIDLYEKLKSKGSILMPLDDYGFSKQYAFVTDPFGVGWQLNLSE</sequence>
<dbReference type="PANTHER" id="PTHR33990:SF4">
    <property type="entry name" value="PHNB-LIKE DOMAIN-CONTAINING PROTEIN"/>
    <property type="match status" value="1"/>
</dbReference>
<name>A0A9Q2D156_9STAP</name>
<dbReference type="Proteomes" id="UP000579136">
    <property type="component" value="Unassembled WGS sequence"/>
</dbReference>
<feature type="domain" description="PhnB-like" evidence="1">
    <location>
        <begin position="3"/>
        <end position="125"/>
    </location>
</feature>
<protein>
    <submittedName>
        <fullName evidence="2">3-demethylubiquinone-9 3-methyltransferase (Glyoxalase superfamily)</fullName>
    </submittedName>
</protein>
<dbReference type="InterPro" id="IPR028973">
    <property type="entry name" value="PhnB-like"/>
</dbReference>
<comment type="caution">
    <text evidence="2">The sequence shown here is derived from an EMBL/GenBank/DDBJ whole genome shotgun (WGS) entry which is preliminary data.</text>
</comment>
<proteinExistence type="predicted"/>
<dbReference type="SUPFAM" id="SSF54593">
    <property type="entry name" value="Glyoxalase/Bleomycin resistance protein/Dihydroxybiphenyl dioxygenase"/>
    <property type="match status" value="1"/>
</dbReference>
<evidence type="ECO:0000259" key="1">
    <source>
        <dbReference type="Pfam" id="PF06983"/>
    </source>
</evidence>
<dbReference type="PIRSF" id="PIRSF021700">
    <property type="entry name" value="3_dmu_93_MTrfase"/>
    <property type="match status" value="1"/>
</dbReference>
<dbReference type="InterPro" id="IPR009725">
    <property type="entry name" value="3_dmu_93_MTrfase"/>
</dbReference>
<dbReference type="CDD" id="cd06588">
    <property type="entry name" value="PhnB_like"/>
    <property type="match status" value="1"/>
</dbReference>
<dbReference type="Gene3D" id="3.30.720.110">
    <property type="match status" value="1"/>
</dbReference>
<reference evidence="2 3" key="1">
    <citation type="submission" date="2020-08" db="EMBL/GenBank/DDBJ databases">
        <title>Genomic Encyclopedia of Type Strains, Phase IV (KMG-IV): sequencing the most valuable type-strain genomes for metagenomic binning, comparative biology and taxonomic classification.</title>
        <authorList>
            <person name="Goeker M."/>
        </authorList>
    </citation>
    <scope>NUCLEOTIDE SEQUENCE [LARGE SCALE GENOMIC DNA]</scope>
    <source>
        <strain evidence="2 3">DSM 19163</strain>
    </source>
</reference>
<dbReference type="AlphaFoldDB" id="A0A9Q2D156"/>
<accession>A0A9Q2D156</accession>
<evidence type="ECO:0000313" key="3">
    <source>
        <dbReference type="Proteomes" id="UP000579136"/>
    </source>
</evidence>
<dbReference type="Gene3D" id="3.30.720.100">
    <property type="match status" value="1"/>
</dbReference>
<evidence type="ECO:0000313" key="2">
    <source>
        <dbReference type="EMBL" id="MBB5176519.1"/>
    </source>
</evidence>
<dbReference type="Pfam" id="PF06983">
    <property type="entry name" value="3-dmu-9_3-mt"/>
    <property type="match status" value="1"/>
</dbReference>